<feature type="compositionally biased region" description="Basic and acidic residues" evidence="5">
    <location>
        <begin position="393"/>
        <end position="405"/>
    </location>
</feature>
<dbReference type="CDD" id="cd02508">
    <property type="entry name" value="ADP_Glucose_PP"/>
    <property type="match status" value="1"/>
</dbReference>
<dbReference type="PANTHER" id="PTHR43523:SF2">
    <property type="entry name" value="GLUCOSE-1-PHOSPHATE ADENYLYLTRANSFERASE"/>
    <property type="match status" value="1"/>
</dbReference>
<feature type="domain" description="Glucose-1-phosphate adenylyltransferase/Bifunctional protein GlmU-like C-terminal hexapeptide" evidence="7">
    <location>
        <begin position="295"/>
        <end position="364"/>
    </location>
</feature>
<proteinExistence type="inferred from homology"/>
<dbReference type="InterPro" id="IPR029044">
    <property type="entry name" value="Nucleotide-diphossugar_trans"/>
</dbReference>
<comment type="caution">
    <text evidence="8">The sequence shown here is derived from an EMBL/GenBank/DDBJ whole genome shotgun (WGS) entry which is preliminary data.</text>
</comment>
<evidence type="ECO:0000256" key="5">
    <source>
        <dbReference type="SAM" id="MobiDB-lite"/>
    </source>
</evidence>
<keyword evidence="4" id="KW-0320">Glycogen biosynthesis</keyword>
<dbReference type="SUPFAM" id="SSF53448">
    <property type="entry name" value="Nucleotide-diphospho-sugar transferases"/>
    <property type="match status" value="1"/>
</dbReference>
<dbReference type="Proteomes" id="UP000518300">
    <property type="component" value="Unassembled WGS sequence"/>
</dbReference>
<dbReference type="CDD" id="cd04651">
    <property type="entry name" value="LbH_G1P_AT_C"/>
    <property type="match status" value="1"/>
</dbReference>
<feature type="domain" description="Nucleotidyl transferase" evidence="6">
    <location>
        <begin position="8"/>
        <end position="263"/>
    </location>
</feature>
<dbReference type="Pfam" id="PF00483">
    <property type="entry name" value="NTP_transferase"/>
    <property type="match status" value="1"/>
</dbReference>
<feature type="compositionally biased region" description="Polar residues" evidence="5">
    <location>
        <begin position="411"/>
        <end position="421"/>
    </location>
</feature>
<keyword evidence="3 8" id="KW-0548">Nucleotidyltransferase</keyword>
<organism evidence="8 9">
    <name type="scientific">Pyxidicoccus fallax</name>
    <dbReference type="NCBI Taxonomy" id="394095"/>
    <lineage>
        <taxon>Bacteria</taxon>
        <taxon>Pseudomonadati</taxon>
        <taxon>Myxococcota</taxon>
        <taxon>Myxococcia</taxon>
        <taxon>Myxococcales</taxon>
        <taxon>Cystobacterineae</taxon>
        <taxon>Myxococcaceae</taxon>
        <taxon>Pyxidicoccus</taxon>
    </lineage>
</organism>
<comment type="similarity">
    <text evidence="1">Belongs to the bacterial/plant glucose-1-phosphate adenylyltransferase family.</text>
</comment>
<evidence type="ECO:0000259" key="7">
    <source>
        <dbReference type="Pfam" id="PF24894"/>
    </source>
</evidence>
<keyword evidence="9" id="KW-1185">Reference proteome</keyword>
<evidence type="ECO:0000256" key="1">
    <source>
        <dbReference type="ARBA" id="ARBA00010443"/>
    </source>
</evidence>
<evidence type="ECO:0000259" key="6">
    <source>
        <dbReference type="Pfam" id="PF00483"/>
    </source>
</evidence>
<evidence type="ECO:0000256" key="4">
    <source>
        <dbReference type="ARBA" id="ARBA00023056"/>
    </source>
</evidence>
<dbReference type="Pfam" id="PF24894">
    <property type="entry name" value="Hexapep_GlmU"/>
    <property type="match status" value="1"/>
</dbReference>
<evidence type="ECO:0000256" key="3">
    <source>
        <dbReference type="ARBA" id="ARBA00022695"/>
    </source>
</evidence>
<dbReference type="SUPFAM" id="SSF51161">
    <property type="entry name" value="Trimeric LpxA-like enzymes"/>
    <property type="match status" value="1"/>
</dbReference>
<dbReference type="Gene3D" id="2.160.10.10">
    <property type="entry name" value="Hexapeptide repeat proteins"/>
    <property type="match status" value="1"/>
</dbReference>
<dbReference type="PANTHER" id="PTHR43523">
    <property type="entry name" value="GLUCOSE-1-PHOSPHATE ADENYLYLTRANSFERASE-RELATED"/>
    <property type="match status" value="1"/>
</dbReference>
<dbReference type="AlphaFoldDB" id="A0A848LFK9"/>
<dbReference type="GO" id="GO:0005978">
    <property type="term" value="P:glycogen biosynthetic process"/>
    <property type="evidence" value="ECO:0007669"/>
    <property type="project" value="UniProtKB-KW"/>
</dbReference>
<dbReference type="Gene3D" id="3.90.550.10">
    <property type="entry name" value="Spore Coat Polysaccharide Biosynthesis Protein SpsA, Chain A"/>
    <property type="match status" value="1"/>
</dbReference>
<dbReference type="InterPro" id="IPR011004">
    <property type="entry name" value="Trimer_LpxA-like_sf"/>
</dbReference>
<dbReference type="InterPro" id="IPR056818">
    <property type="entry name" value="GlmU/GlgC-like_hexapep"/>
</dbReference>
<dbReference type="EMBL" id="JABBJJ010000032">
    <property type="protein sequence ID" value="NMO15121.1"/>
    <property type="molecule type" value="Genomic_DNA"/>
</dbReference>
<feature type="region of interest" description="Disordered" evidence="5">
    <location>
        <begin position="393"/>
        <end position="421"/>
    </location>
</feature>
<dbReference type="GO" id="GO:0008878">
    <property type="term" value="F:glucose-1-phosphate adenylyltransferase activity"/>
    <property type="evidence" value="ECO:0007669"/>
    <property type="project" value="InterPro"/>
</dbReference>
<dbReference type="RefSeq" id="WP_169344416.1">
    <property type="nucleotide sequence ID" value="NZ_JABBJJ010000032.1"/>
</dbReference>
<name>A0A848LFK9_9BACT</name>
<protein>
    <submittedName>
        <fullName evidence="8">Glucose-1-phosphate adenylyltransferase</fullName>
    </submittedName>
</protein>
<gene>
    <name evidence="8" type="ORF">HG543_09665</name>
</gene>
<sequence length="421" mass="45999">MTPPKVLALILAGGKGSRLEVLTSVRAKPVAPFGGGYRLIDFALSNCVHSRLADVWVLEQYLPHSLNDHLSNGRPWDLDRTYGGLRVLPPFQAREEGGFAQGNADALYRQRHLLRAFDPDVLLVLSADHVYRFDYRDVIEAHLGSGAAVTAVTTEVPPERAHRFGVVQVDAGGRITRFDYKPEHPRGGTVTTEVFAYDARVLLDTLETLCAELGDEHAALEDFGHHLLPRLVSEGRARAWRMDGYWRDVGTLDSYWQGHMDLLGSEPVLSLERTDAPLLTYGVQRPAARVLAGARVEDSLVSPGCVVRGTVVRSVLGPGVRVEAGAVIRDSVLLGDVVVGADARVHLALLDEAVRVGAGAHVGDAERAVSGPPRPHVRAEELTVIGQQVRLRDRERVKPGERRQADANVDWRTQAQPPTVS</sequence>
<evidence type="ECO:0000313" key="8">
    <source>
        <dbReference type="EMBL" id="NMO15121.1"/>
    </source>
</evidence>
<dbReference type="InterPro" id="IPR005835">
    <property type="entry name" value="NTP_transferase_dom"/>
</dbReference>
<keyword evidence="2 8" id="KW-0808">Transferase</keyword>
<dbReference type="InterPro" id="IPR011831">
    <property type="entry name" value="ADP-Glc_PPase"/>
</dbReference>
<accession>A0A848LFK9</accession>
<evidence type="ECO:0000313" key="9">
    <source>
        <dbReference type="Proteomes" id="UP000518300"/>
    </source>
</evidence>
<evidence type="ECO:0000256" key="2">
    <source>
        <dbReference type="ARBA" id="ARBA00022679"/>
    </source>
</evidence>
<reference evidence="8 9" key="1">
    <citation type="submission" date="2020-04" db="EMBL/GenBank/DDBJ databases">
        <title>Draft genome of Pyxidicoccus fallax type strain.</title>
        <authorList>
            <person name="Whitworth D.E."/>
        </authorList>
    </citation>
    <scope>NUCLEOTIDE SEQUENCE [LARGE SCALE GENOMIC DNA]</scope>
    <source>
        <strain evidence="8 9">DSM 14698</strain>
    </source>
</reference>